<evidence type="ECO:0000256" key="2">
    <source>
        <dbReference type="SAM" id="MobiDB-lite"/>
    </source>
</evidence>
<keyword evidence="5" id="KW-1185">Reference proteome</keyword>
<evidence type="ECO:0000259" key="3">
    <source>
        <dbReference type="PROSITE" id="PS50158"/>
    </source>
</evidence>
<proteinExistence type="predicted"/>
<dbReference type="VEuPathDB" id="VectorBase:HLOH_056258"/>
<dbReference type="PROSITE" id="PS50158">
    <property type="entry name" value="ZF_CCHC"/>
    <property type="match status" value="1"/>
</dbReference>
<evidence type="ECO:0000256" key="1">
    <source>
        <dbReference type="PROSITE-ProRule" id="PRU00047"/>
    </source>
</evidence>
<keyword evidence="1" id="KW-0479">Metal-binding</keyword>
<dbReference type="GO" id="GO:0003676">
    <property type="term" value="F:nucleic acid binding"/>
    <property type="evidence" value="ECO:0007669"/>
    <property type="project" value="InterPro"/>
</dbReference>
<organism evidence="4 5">
    <name type="scientific">Haemaphysalis longicornis</name>
    <name type="common">Bush tick</name>
    <dbReference type="NCBI Taxonomy" id="44386"/>
    <lineage>
        <taxon>Eukaryota</taxon>
        <taxon>Metazoa</taxon>
        <taxon>Ecdysozoa</taxon>
        <taxon>Arthropoda</taxon>
        <taxon>Chelicerata</taxon>
        <taxon>Arachnida</taxon>
        <taxon>Acari</taxon>
        <taxon>Parasitiformes</taxon>
        <taxon>Ixodida</taxon>
        <taxon>Ixodoidea</taxon>
        <taxon>Ixodidae</taxon>
        <taxon>Haemaphysalinae</taxon>
        <taxon>Haemaphysalis</taxon>
    </lineage>
</organism>
<dbReference type="InterPro" id="IPR001878">
    <property type="entry name" value="Znf_CCHC"/>
</dbReference>
<protein>
    <recommendedName>
        <fullName evidence="3">CCHC-type domain-containing protein</fullName>
    </recommendedName>
</protein>
<dbReference type="AlphaFoldDB" id="A0A9J6FZB5"/>
<keyword evidence="1" id="KW-0863">Zinc-finger</keyword>
<dbReference type="GO" id="GO:0008270">
    <property type="term" value="F:zinc ion binding"/>
    <property type="evidence" value="ECO:0007669"/>
    <property type="project" value="UniProtKB-KW"/>
</dbReference>
<accession>A0A9J6FZB5</accession>
<sequence length="123" mass="14042">MEMRMDNPVQNFLRVSGQRATFDYRGVRKVCRRCGMEGHFKAQCATPRCDSKVVCEIVRGAAGRTLRPDCTARRSYSTVTAGGFSVAFPPLQERRKNGDQERSQVMEVHVDEATPENHRRHQE</sequence>
<reference evidence="4 5" key="1">
    <citation type="journal article" date="2020" name="Cell">
        <title>Large-Scale Comparative Analyses of Tick Genomes Elucidate Their Genetic Diversity and Vector Capacities.</title>
        <authorList>
            <consortium name="Tick Genome and Microbiome Consortium (TIGMIC)"/>
            <person name="Jia N."/>
            <person name="Wang J."/>
            <person name="Shi W."/>
            <person name="Du L."/>
            <person name="Sun Y."/>
            <person name="Zhan W."/>
            <person name="Jiang J.F."/>
            <person name="Wang Q."/>
            <person name="Zhang B."/>
            <person name="Ji P."/>
            <person name="Bell-Sakyi L."/>
            <person name="Cui X.M."/>
            <person name="Yuan T.T."/>
            <person name="Jiang B.G."/>
            <person name="Yang W.F."/>
            <person name="Lam T.T."/>
            <person name="Chang Q.C."/>
            <person name="Ding S.J."/>
            <person name="Wang X.J."/>
            <person name="Zhu J.G."/>
            <person name="Ruan X.D."/>
            <person name="Zhao L."/>
            <person name="Wei J.T."/>
            <person name="Ye R.Z."/>
            <person name="Que T.C."/>
            <person name="Du C.H."/>
            <person name="Zhou Y.H."/>
            <person name="Cheng J.X."/>
            <person name="Dai P.F."/>
            <person name="Guo W.B."/>
            <person name="Han X.H."/>
            <person name="Huang E.J."/>
            <person name="Li L.F."/>
            <person name="Wei W."/>
            <person name="Gao Y.C."/>
            <person name="Liu J.Z."/>
            <person name="Shao H.Z."/>
            <person name="Wang X."/>
            <person name="Wang C.C."/>
            <person name="Yang T.C."/>
            <person name="Huo Q.B."/>
            <person name="Li W."/>
            <person name="Chen H.Y."/>
            <person name="Chen S.E."/>
            <person name="Zhou L.G."/>
            <person name="Ni X.B."/>
            <person name="Tian J.H."/>
            <person name="Sheng Y."/>
            <person name="Liu T."/>
            <person name="Pan Y.S."/>
            <person name="Xia L.Y."/>
            <person name="Li J."/>
            <person name="Zhao F."/>
            <person name="Cao W.C."/>
        </authorList>
    </citation>
    <scope>NUCLEOTIDE SEQUENCE [LARGE SCALE GENOMIC DNA]</scope>
    <source>
        <strain evidence="4">HaeL-2018</strain>
    </source>
</reference>
<evidence type="ECO:0000313" key="5">
    <source>
        <dbReference type="Proteomes" id="UP000821853"/>
    </source>
</evidence>
<dbReference type="Proteomes" id="UP000821853">
    <property type="component" value="Chromosome 2"/>
</dbReference>
<feature type="domain" description="CCHC-type" evidence="3">
    <location>
        <begin position="31"/>
        <end position="44"/>
    </location>
</feature>
<comment type="caution">
    <text evidence="4">The sequence shown here is derived from an EMBL/GenBank/DDBJ whole genome shotgun (WGS) entry which is preliminary data.</text>
</comment>
<feature type="compositionally biased region" description="Basic and acidic residues" evidence="2">
    <location>
        <begin position="92"/>
        <end position="123"/>
    </location>
</feature>
<dbReference type="EMBL" id="JABSTR010000004">
    <property type="protein sequence ID" value="KAH9367832.1"/>
    <property type="molecule type" value="Genomic_DNA"/>
</dbReference>
<dbReference type="OrthoDB" id="6506579at2759"/>
<keyword evidence="1" id="KW-0862">Zinc</keyword>
<name>A0A9J6FZB5_HAELO</name>
<feature type="region of interest" description="Disordered" evidence="2">
    <location>
        <begin position="89"/>
        <end position="123"/>
    </location>
</feature>
<gene>
    <name evidence="4" type="ORF">HPB48_017687</name>
</gene>
<evidence type="ECO:0000313" key="4">
    <source>
        <dbReference type="EMBL" id="KAH9367832.1"/>
    </source>
</evidence>